<dbReference type="InterPro" id="IPR016024">
    <property type="entry name" value="ARM-type_fold"/>
</dbReference>
<sequence length="419" mass="47830">MNPVQELTIRQIHSNKAVRNSTHSEWHINSNVFLTLNPTLNGFDLRGPLDLAVTVVFKYGLFVMSHINSNPEKVEIASKEFGNFLFQANLGRINAVVDILLGKAARRPNICGQYAKLILRFSTSQNPAARNVRIQIIEGCQQEFHVLRNEIDKIRGAEDNLKKLGSGVSYEKLKAELDVFKPKTRNRSLGNVRFIGELFNLSLITNKMLMENCETLLQMKDEVNVETLCVLITTVGAKLDSRLQKVTTRGNSSTQTNSMGEPIYLSTNWITATFEMLHALSRDETLSLMTRIKIFGVFELRMNKWIRNESLGEILESPNSDNLSKYWPPQWNLSKQSRENGMHSSHTRIEEVVACQNQANGFTPSSNITESLKYSSMYLNFDRMLKQLPTEIVEDLNMQITAIIYQRLKHHKQLESSDY</sequence>
<dbReference type="GO" id="GO:0003743">
    <property type="term" value="F:translation initiation factor activity"/>
    <property type="evidence" value="ECO:0007669"/>
    <property type="project" value="UniProtKB-KW"/>
</dbReference>
<dbReference type="EMBL" id="LNIX01000005">
    <property type="protein sequence ID" value="OXA54187.1"/>
    <property type="molecule type" value="Genomic_DNA"/>
</dbReference>
<evidence type="ECO:0000259" key="4">
    <source>
        <dbReference type="SMART" id="SM00543"/>
    </source>
</evidence>
<reference evidence="5 6" key="1">
    <citation type="submission" date="2015-12" db="EMBL/GenBank/DDBJ databases">
        <title>The genome of Folsomia candida.</title>
        <authorList>
            <person name="Faddeeva A."/>
            <person name="Derks M.F."/>
            <person name="Anvar Y."/>
            <person name="Smit S."/>
            <person name="Van Straalen N."/>
            <person name="Roelofs D."/>
        </authorList>
    </citation>
    <scope>NUCLEOTIDE SEQUENCE [LARGE SCALE GENOMIC DNA]</scope>
    <source>
        <strain evidence="5 6">VU population</strain>
        <tissue evidence="5">Whole body</tissue>
    </source>
</reference>
<dbReference type="PANTHER" id="PTHR23253:SF9">
    <property type="entry name" value="EUKARYOTIC TRANSLATION INITIATION FACTOR 4 GAMMA 2"/>
    <property type="match status" value="1"/>
</dbReference>
<dbReference type="InterPro" id="IPR003890">
    <property type="entry name" value="MIF4G-like_typ-3"/>
</dbReference>
<evidence type="ECO:0000256" key="2">
    <source>
        <dbReference type="ARBA" id="ARBA00022540"/>
    </source>
</evidence>
<dbReference type="OrthoDB" id="514777at2759"/>
<evidence type="ECO:0000256" key="3">
    <source>
        <dbReference type="ARBA" id="ARBA00022917"/>
    </source>
</evidence>
<evidence type="ECO:0000313" key="5">
    <source>
        <dbReference type="EMBL" id="OXA54187.1"/>
    </source>
</evidence>
<dbReference type="Gene3D" id="1.25.40.180">
    <property type="match status" value="1"/>
</dbReference>
<dbReference type="SMART" id="SM00543">
    <property type="entry name" value="MIF4G"/>
    <property type="match status" value="1"/>
</dbReference>
<dbReference type="SUPFAM" id="SSF48371">
    <property type="entry name" value="ARM repeat"/>
    <property type="match status" value="1"/>
</dbReference>
<name>A0A226EAR6_FOLCA</name>
<keyword evidence="3" id="KW-0648">Protein biosynthesis</keyword>
<dbReference type="Pfam" id="PF02854">
    <property type="entry name" value="MIF4G"/>
    <property type="match status" value="1"/>
</dbReference>
<dbReference type="GO" id="GO:0003729">
    <property type="term" value="F:mRNA binding"/>
    <property type="evidence" value="ECO:0007669"/>
    <property type="project" value="TreeGrafter"/>
</dbReference>
<organism evidence="5 6">
    <name type="scientific">Folsomia candida</name>
    <name type="common">Springtail</name>
    <dbReference type="NCBI Taxonomy" id="158441"/>
    <lineage>
        <taxon>Eukaryota</taxon>
        <taxon>Metazoa</taxon>
        <taxon>Ecdysozoa</taxon>
        <taxon>Arthropoda</taxon>
        <taxon>Hexapoda</taxon>
        <taxon>Collembola</taxon>
        <taxon>Entomobryomorpha</taxon>
        <taxon>Isotomoidea</taxon>
        <taxon>Isotomidae</taxon>
        <taxon>Proisotominae</taxon>
        <taxon>Folsomia</taxon>
    </lineage>
</organism>
<proteinExistence type="inferred from homology"/>
<comment type="caution">
    <text evidence="5">The sequence shown here is derived from an EMBL/GenBank/DDBJ whole genome shotgun (WGS) entry which is preliminary data.</text>
</comment>
<dbReference type="STRING" id="158441.A0A226EAR6"/>
<gene>
    <name evidence="5" type="ORF">Fcan01_10943</name>
</gene>
<dbReference type="Proteomes" id="UP000198287">
    <property type="component" value="Unassembled WGS sequence"/>
</dbReference>
<comment type="similarity">
    <text evidence="1">Belongs to the eukaryotic initiation factor 4G family.</text>
</comment>
<feature type="domain" description="MIF4G" evidence="4">
    <location>
        <begin position="57"/>
        <end position="304"/>
    </location>
</feature>
<keyword evidence="2 5" id="KW-0396">Initiation factor</keyword>
<keyword evidence="6" id="KW-1185">Reference proteome</keyword>
<dbReference type="PANTHER" id="PTHR23253">
    <property type="entry name" value="EUKARYOTIC TRANSLATION INITIATION FACTOR 4 GAMMA"/>
    <property type="match status" value="1"/>
</dbReference>
<evidence type="ECO:0000256" key="1">
    <source>
        <dbReference type="ARBA" id="ARBA00005775"/>
    </source>
</evidence>
<evidence type="ECO:0000313" key="6">
    <source>
        <dbReference type="Proteomes" id="UP000198287"/>
    </source>
</evidence>
<dbReference type="AlphaFoldDB" id="A0A226EAR6"/>
<accession>A0A226EAR6</accession>
<dbReference type="GO" id="GO:0016281">
    <property type="term" value="C:eukaryotic translation initiation factor 4F complex"/>
    <property type="evidence" value="ECO:0007669"/>
    <property type="project" value="TreeGrafter"/>
</dbReference>
<protein>
    <submittedName>
        <fullName evidence="5">Eukaryotic translation initiation factor 4 gamma 1</fullName>
    </submittedName>
</protein>